<sequence>MDSSAKMPAQTSLFQVYLRLRPPIQAAKDKTDSWLIVEPPPSPTDTRDDLICSFPKHITLQPPNDSRKRAIERFGFTKIFQEHATQLEVFEETGTAETIKTVLQSGRDGLVATLGVTGSGKSHTILGSKSQRGLTQMTLDVLFRSIGDKIRRPDHPDLPTDTELLPSLQASDPSEAQITAATTFLESTYGDGDHRARLSRAQTPMSRAQTPMMVGPVPQELPGSFPQFHSRPSSIRSAGLSFISDHFAGGPLKPDKLPMVVETPETCDKEPWHPPSKTLLTRLRSLRKSPAKIGVVKDGMHHARKPPLPRPSTFPQHPDVSQFAIEIDQKADYVVLVSMYEVYNDRIFDLLSSPTSSNAPAMSTRQGAALQKGLLRRPLLFKNTEMSPDRKVVAGLRKVLCSSYEEAMMVLEAGLLERRVAGTGSNSVSSRSHGFFCIEVKKRASGRGLGGYGTSSWTGGTMSIVDLAGSERARNAKTTGSTLAEAGKINESLMYLGQCLQVQSDCQQEGSKPIVPFRQCKLTELLFSNSFPSPTATTSVRQAQKAVMIVTADAQGDFNATSQILRYSALAREVTVPRVPSVTSAILGSSYPPRPGSSNQNGRSTPHDNYFTQQELDHATNEVARLAEEFDALAIKLAEEEIRRTEVELQLQATEEKLVVMEQEVRDECWTEMEERLEEEKARWREAWEQEKMRTEAYVDGKLEILEKTTKITIHEDSSEERRVEELERENDQLRARIRAMEQEMQNQSPSKKSRTMNKSPVKGLVLHESSNSNIATNPFLASLRARDSEATIKARDSEDSLRVSEVSPRKLSLRSSSVARMTEEEAKVPPSTMKKQRKLTTRKWDLGDPDCLLAWNEASPAPFAVTHRSFPLSPPPPPPPPPPSSREEFFLLFSRLSFARTLLSTAIPLHPSTLTAQTRKEGLDLLARFFTPVTLSASDTEKPPSLASVFATILRGTSSVSRRALKSALTSPQAIPNTSDSLYHPIFLSPSDSHLHKRQQPVLAIPTTYAGLNAGPAPGALVGIVLGAIAGFLLILYVVLSALRLSGYTRETVEVEEIHRHRHSHSRARSRMSEVRTVREREERIVVEERLEPESVIVDEEPEDVVEVIEEHSPERPVRKESRRSGFRTIDPAEFGGGRAPTRRPDEPKSHHLGGNPPTGFQNPWPSFTTDSEGLLSVFKTKFARDKPAFVPVPDRSQLAQIHKIDFDESQSNPGFSVTWIGHASFLLQTSRPENQSRGVNILCDPVFSERTSPVTFLGPKRYSPTPCTLQELLDHIDVDLVLISHNHYDHADVETLKAIYATRGSKVHFLVGLNSSRWLIHHGIPATCISEVDWWDQLEIKLDENKNSTSSESSSKSEPHLRITCTPTQHFSSRSPFDRGHDLWCSYAIEELAGQHKKLFFAGDTGYRSVHEPNLTREDEDKLPTCPAFKQVGDLIGPFDLALLPIGLCEPRVFMSKIHANSWDSIRIHQDLKSKRSIGMHWGTVRGGLSQDYEDVRTPPQNWKLAAEEAGLEFGKDKEIGLLGIGEVLTL</sequence>
<keyword evidence="6" id="KW-0472">Membrane</keyword>
<dbReference type="InterPro" id="IPR001752">
    <property type="entry name" value="Kinesin_motor_dom"/>
</dbReference>
<dbReference type="GO" id="GO:0005524">
    <property type="term" value="F:ATP binding"/>
    <property type="evidence" value="ECO:0007669"/>
    <property type="project" value="UniProtKB-UniRule"/>
</dbReference>
<feature type="coiled-coil region" evidence="4">
    <location>
        <begin position="717"/>
        <end position="744"/>
    </location>
</feature>
<dbReference type="GO" id="GO:0070290">
    <property type="term" value="F:N-acylphosphatidylethanolamine-specific phospholipase D activity"/>
    <property type="evidence" value="ECO:0007669"/>
    <property type="project" value="TreeGrafter"/>
</dbReference>
<feature type="domain" description="Kinesin motor" evidence="7">
    <location>
        <begin position="13"/>
        <end position="574"/>
    </location>
</feature>
<dbReference type="GO" id="GO:0070291">
    <property type="term" value="P:N-acylethanolamine metabolic process"/>
    <property type="evidence" value="ECO:0007669"/>
    <property type="project" value="TreeGrafter"/>
</dbReference>
<dbReference type="VEuPathDB" id="FungiDB:PV10_02954"/>
<dbReference type="GO" id="GO:0003777">
    <property type="term" value="F:microtubule motor activity"/>
    <property type="evidence" value="ECO:0007669"/>
    <property type="project" value="InterPro"/>
</dbReference>
<keyword evidence="6" id="KW-1133">Transmembrane helix</keyword>
<accession>A0A438MZL6</accession>
<dbReference type="PANTHER" id="PTHR15032:SF4">
    <property type="entry name" value="N-ACYL-PHOSPHATIDYLETHANOLAMINE-HYDROLYZING PHOSPHOLIPASE D"/>
    <property type="match status" value="1"/>
</dbReference>
<feature type="binding site" evidence="3">
    <location>
        <begin position="115"/>
        <end position="122"/>
    </location>
    <ligand>
        <name>ATP</name>
        <dbReference type="ChEBI" id="CHEBI:30616"/>
    </ligand>
</feature>
<protein>
    <recommendedName>
        <fullName evidence="7">Kinesin motor domain-containing protein</fullName>
    </recommendedName>
</protein>
<evidence type="ECO:0000256" key="5">
    <source>
        <dbReference type="SAM" id="MobiDB-lite"/>
    </source>
</evidence>
<dbReference type="SMART" id="SM00129">
    <property type="entry name" value="KISc"/>
    <property type="match status" value="1"/>
</dbReference>
<dbReference type="InterPro" id="IPR036866">
    <property type="entry name" value="RibonucZ/Hydroxyglut_hydro"/>
</dbReference>
<comment type="similarity">
    <text evidence="3">Belongs to the TRAFAC class myosin-kinesin ATPase superfamily. Kinesin family.</text>
</comment>
<evidence type="ECO:0000256" key="3">
    <source>
        <dbReference type="PROSITE-ProRule" id="PRU00283"/>
    </source>
</evidence>
<dbReference type="Proteomes" id="UP000288859">
    <property type="component" value="Unassembled WGS sequence"/>
</dbReference>
<evidence type="ECO:0000256" key="4">
    <source>
        <dbReference type="SAM" id="Coils"/>
    </source>
</evidence>
<feature type="region of interest" description="Disordered" evidence="5">
    <location>
        <begin position="1110"/>
        <end position="1168"/>
    </location>
</feature>
<keyword evidence="6" id="KW-0812">Transmembrane</keyword>
<name>A0A438MZL6_EXOME</name>
<evidence type="ECO:0000256" key="6">
    <source>
        <dbReference type="SAM" id="Phobius"/>
    </source>
</evidence>
<dbReference type="Gene3D" id="3.40.850.10">
    <property type="entry name" value="Kinesin motor domain"/>
    <property type="match status" value="2"/>
</dbReference>
<gene>
    <name evidence="8" type="ORF">B0A52_07474</name>
</gene>
<dbReference type="InterPro" id="IPR019821">
    <property type="entry name" value="Kinesin_motor_CS"/>
</dbReference>
<dbReference type="SUPFAM" id="SSF56281">
    <property type="entry name" value="Metallo-hydrolase/oxidoreductase"/>
    <property type="match status" value="1"/>
</dbReference>
<comment type="caution">
    <text evidence="8">The sequence shown here is derived from an EMBL/GenBank/DDBJ whole genome shotgun (WGS) entry which is preliminary data.</text>
</comment>
<dbReference type="GO" id="GO:0070292">
    <property type="term" value="P:N-acylphosphatidylethanolamine metabolic process"/>
    <property type="evidence" value="ECO:0007669"/>
    <property type="project" value="TreeGrafter"/>
</dbReference>
<feature type="coiled-coil region" evidence="4">
    <location>
        <begin position="616"/>
        <end position="664"/>
    </location>
</feature>
<dbReference type="GO" id="GO:0007018">
    <property type="term" value="P:microtubule-based movement"/>
    <property type="evidence" value="ECO:0007669"/>
    <property type="project" value="InterPro"/>
</dbReference>
<keyword evidence="1 3" id="KW-0547">Nucleotide-binding</keyword>
<keyword evidence="2 3" id="KW-0067">ATP-binding</keyword>
<dbReference type="Pfam" id="PF00225">
    <property type="entry name" value="Kinesin"/>
    <property type="match status" value="1"/>
</dbReference>
<feature type="transmembrane region" description="Helical" evidence="6">
    <location>
        <begin position="1021"/>
        <end position="1041"/>
    </location>
</feature>
<dbReference type="EMBL" id="NAJM01000034">
    <property type="protein sequence ID" value="RVX68819.1"/>
    <property type="molecule type" value="Genomic_DNA"/>
</dbReference>
<feature type="region of interest" description="Disordered" evidence="5">
    <location>
        <begin position="585"/>
        <end position="609"/>
    </location>
</feature>
<feature type="compositionally biased region" description="Basic and acidic residues" evidence="5">
    <location>
        <begin position="1110"/>
        <end position="1125"/>
    </location>
</feature>
<dbReference type="FunFam" id="3.40.850.10:FF:000091">
    <property type="entry name" value="Kinesin family protein"/>
    <property type="match status" value="1"/>
</dbReference>
<reference evidence="8 9" key="1">
    <citation type="submission" date="2017-03" db="EMBL/GenBank/DDBJ databases">
        <title>Genomes of endolithic fungi from Antarctica.</title>
        <authorList>
            <person name="Coleine C."/>
            <person name="Masonjones S."/>
            <person name="Stajich J.E."/>
        </authorList>
    </citation>
    <scope>NUCLEOTIDE SEQUENCE [LARGE SCALE GENOMIC DNA]</scope>
    <source>
        <strain evidence="8 9">CCFEE 6314</strain>
    </source>
</reference>
<dbReference type="VEuPathDB" id="FungiDB:PV10_02953"/>
<keyword evidence="4" id="KW-0175">Coiled coil</keyword>
<dbReference type="Pfam" id="PF12706">
    <property type="entry name" value="Lactamase_B_2"/>
    <property type="match status" value="1"/>
</dbReference>
<dbReference type="GO" id="GO:0005737">
    <property type="term" value="C:cytoplasm"/>
    <property type="evidence" value="ECO:0007669"/>
    <property type="project" value="TreeGrafter"/>
</dbReference>
<evidence type="ECO:0000256" key="2">
    <source>
        <dbReference type="ARBA" id="ARBA00022840"/>
    </source>
</evidence>
<proteinExistence type="inferred from homology"/>
<dbReference type="InterPro" id="IPR036961">
    <property type="entry name" value="Kinesin_motor_dom_sf"/>
</dbReference>
<evidence type="ECO:0000256" key="1">
    <source>
        <dbReference type="ARBA" id="ARBA00022741"/>
    </source>
</evidence>
<organism evidence="8 9">
    <name type="scientific">Exophiala mesophila</name>
    <name type="common">Black yeast-like fungus</name>
    <dbReference type="NCBI Taxonomy" id="212818"/>
    <lineage>
        <taxon>Eukaryota</taxon>
        <taxon>Fungi</taxon>
        <taxon>Dikarya</taxon>
        <taxon>Ascomycota</taxon>
        <taxon>Pezizomycotina</taxon>
        <taxon>Eurotiomycetes</taxon>
        <taxon>Chaetothyriomycetidae</taxon>
        <taxon>Chaetothyriales</taxon>
        <taxon>Herpotrichiellaceae</taxon>
        <taxon>Exophiala</taxon>
    </lineage>
</organism>
<dbReference type="VEuPathDB" id="FungiDB:PV10_02955"/>
<dbReference type="InterPro" id="IPR027417">
    <property type="entry name" value="P-loop_NTPase"/>
</dbReference>
<dbReference type="PANTHER" id="PTHR15032">
    <property type="entry name" value="N-ACYL-PHOSPHATIDYLETHANOLAMINE-HYDROLYZING PHOSPHOLIPASE D"/>
    <property type="match status" value="1"/>
</dbReference>
<feature type="region of interest" description="Disordered" evidence="5">
    <location>
        <begin position="815"/>
        <end position="839"/>
    </location>
</feature>
<evidence type="ECO:0000259" key="7">
    <source>
        <dbReference type="PROSITE" id="PS50067"/>
    </source>
</evidence>
<dbReference type="PROSITE" id="PS50067">
    <property type="entry name" value="KINESIN_MOTOR_2"/>
    <property type="match status" value="1"/>
</dbReference>
<keyword evidence="3" id="KW-0505">Motor protein</keyword>
<dbReference type="SUPFAM" id="SSF52540">
    <property type="entry name" value="P-loop containing nucleoside triphosphate hydrolases"/>
    <property type="match status" value="1"/>
</dbReference>
<dbReference type="InterPro" id="IPR001279">
    <property type="entry name" value="Metallo-B-lactamas"/>
</dbReference>
<dbReference type="PROSITE" id="PS00411">
    <property type="entry name" value="KINESIN_MOTOR_1"/>
    <property type="match status" value="1"/>
</dbReference>
<evidence type="ECO:0000313" key="8">
    <source>
        <dbReference type="EMBL" id="RVX68819.1"/>
    </source>
</evidence>
<dbReference type="GO" id="GO:0008017">
    <property type="term" value="F:microtubule binding"/>
    <property type="evidence" value="ECO:0007669"/>
    <property type="project" value="InterPro"/>
</dbReference>
<dbReference type="Gene3D" id="3.60.15.10">
    <property type="entry name" value="Ribonuclease Z/Hydroxyacylglutathione hydrolase-like"/>
    <property type="match status" value="1"/>
</dbReference>
<evidence type="ECO:0000313" key="9">
    <source>
        <dbReference type="Proteomes" id="UP000288859"/>
    </source>
</evidence>
<dbReference type="OrthoDB" id="123929at2759"/>